<dbReference type="RefSeq" id="WP_121013089.1">
    <property type="nucleotide sequence ID" value="NZ_RCCJ01000001.1"/>
</dbReference>
<dbReference type="OrthoDB" id="102473at2"/>
<dbReference type="GO" id="GO:0005829">
    <property type="term" value="C:cytosol"/>
    <property type="evidence" value="ECO:0007669"/>
    <property type="project" value="TreeGrafter"/>
</dbReference>
<dbReference type="InterPro" id="IPR045079">
    <property type="entry name" value="Oxoprolinase-like"/>
</dbReference>
<dbReference type="PANTHER" id="PTHR11365:SF23">
    <property type="entry name" value="HYPOTHETICAL 5-OXOPROLINASE (EUROFUNG)-RELATED"/>
    <property type="match status" value="1"/>
</dbReference>
<evidence type="ECO:0000313" key="2">
    <source>
        <dbReference type="EMBL" id="RLJ71614.1"/>
    </source>
</evidence>
<keyword evidence="3" id="KW-1185">Reference proteome</keyword>
<dbReference type="Pfam" id="PF02538">
    <property type="entry name" value="Hydantoinase_B"/>
    <property type="match status" value="1"/>
</dbReference>
<dbReference type="AlphaFoldDB" id="A0A497XTI7"/>
<comment type="caution">
    <text evidence="2">The sequence shown here is derived from an EMBL/GenBank/DDBJ whole genome shotgun (WGS) entry which is preliminary data.</text>
</comment>
<reference evidence="2 3" key="1">
    <citation type="submission" date="2018-10" db="EMBL/GenBank/DDBJ databases">
        <title>Genomic Encyclopedia of Archaeal and Bacterial Type Strains, Phase II (KMG-II): from individual species to whole genera.</title>
        <authorList>
            <person name="Goeker M."/>
        </authorList>
    </citation>
    <scope>NUCLEOTIDE SEQUENCE [LARGE SCALE GENOMIC DNA]</scope>
    <source>
        <strain evidence="2 3">DSM 16510</strain>
    </source>
</reference>
<dbReference type="Proteomes" id="UP000267841">
    <property type="component" value="Unassembled WGS sequence"/>
</dbReference>
<sequence>MSYLLLEVFRNRLSSIAEEMGLVLQRTAFSPNIKERKDLSCAVFDRKGKLVAQAEHIPVHLGSMSMSVRKAIDTIPMEEGDMVILNDPYRGGTHLPDITLVAPVFYRGELRFYVANRAHHADIGGMSSGSMPLSNSLFQEGLIIPPVKLVEKGEIKKDILSIITANVRTPEERIGDLSSQIMANRVGIERAVSLLDTYGEETERLCEELLAYSEKLMRKAIERIPDGSYEFEDYLEDDGYGTKDIAIRVRLKVQGGEVSVDFSESDPQTQGPMNAVKAITLSATYYAFRCLLPEDAPTNDGCFAPIEVITKRGTILDANFPAAVAGGNVETSQRIVDVVLGALAKALPEYVPAASQGTMNNVAIGGVDPRTGKSFTYYETIGGGMGAWYGGNGESAVHSHMTNTMNTPVEAMEHSFPFIVREYSVRRNSGGDGLRRGGDGIVREIEFLSEVEVTVLSERRRTPPYGLFGGQPGMVGKNTVIKGGKRESMSGKFSIRLKKGDGLRIETPGGGGYA</sequence>
<accession>A0A497XTI7</accession>
<organism evidence="2 3">
    <name type="scientific">Hydrogenivirga caldilitoris</name>
    <dbReference type="NCBI Taxonomy" id="246264"/>
    <lineage>
        <taxon>Bacteria</taxon>
        <taxon>Pseudomonadati</taxon>
        <taxon>Aquificota</taxon>
        <taxon>Aquificia</taxon>
        <taxon>Aquificales</taxon>
        <taxon>Aquificaceae</taxon>
        <taxon>Hydrogenivirga</taxon>
    </lineage>
</organism>
<gene>
    <name evidence="2" type="ORF">BCF55_1927</name>
</gene>
<dbReference type="PANTHER" id="PTHR11365">
    <property type="entry name" value="5-OXOPROLINASE RELATED"/>
    <property type="match status" value="1"/>
</dbReference>
<evidence type="ECO:0000259" key="1">
    <source>
        <dbReference type="Pfam" id="PF02538"/>
    </source>
</evidence>
<dbReference type="GO" id="GO:0006749">
    <property type="term" value="P:glutathione metabolic process"/>
    <property type="evidence" value="ECO:0007669"/>
    <property type="project" value="TreeGrafter"/>
</dbReference>
<dbReference type="EMBL" id="RCCJ01000001">
    <property type="protein sequence ID" value="RLJ71614.1"/>
    <property type="molecule type" value="Genomic_DNA"/>
</dbReference>
<proteinExistence type="predicted"/>
<dbReference type="InterPro" id="IPR003692">
    <property type="entry name" value="Hydantoinase_B"/>
</dbReference>
<protein>
    <submittedName>
        <fullName evidence="2">N-methylhydantoinase B</fullName>
    </submittedName>
</protein>
<dbReference type="GO" id="GO:0017168">
    <property type="term" value="F:5-oxoprolinase (ATP-hydrolyzing) activity"/>
    <property type="evidence" value="ECO:0007669"/>
    <property type="project" value="TreeGrafter"/>
</dbReference>
<feature type="domain" description="Hydantoinase B/oxoprolinase" evidence="1">
    <location>
        <begin position="5"/>
        <end position="513"/>
    </location>
</feature>
<evidence type="ECO:0000313" key="3">
    <source>
        <dbReference type="Proteomes" id="UP000267841"/>
    </source>
</evidence>
<name>A0A497XTI7_9AQUI</name>